<gene>
    <name evidence="2" type="ORF">MELE44368_04445</name>
</gene>
<comment type="caution">
    <text evidence="2">The sequence shown here is derived from an EMBL/GenBank/DDBJ whole genome shotgun (WGS) entry which is preliminary data.</text>
</comment>
<accession>A0A439DRW1</accession>
<dbReference type="EMBL" id="ATDN01000023">
    <property type="protein sequence ID" value="RWA18895.1"/>
    <property type="molecule type" value="Genomic_DNA"/>
</dbReference>
<keyword evidence="3" id="KW-1185">Reference proteome</keyword>
<dbReference type="Proteomes" id="UP000287177">
    <property type="component" value="Unassembled WGS sequence"/>
</dbReference>
<reference evidence="2 3" key="1">
    <citation type="submission" date="2013-06" db="EMBL/GenBank/DDBJ databases">
        <title>The draft sequence of the Mycobacterium elephantis genome.</title>
        <authorList>
            <person name="Pettersson F.B."/>
            <person name="Das S."/>
            <person name="Dasgupta S."/>
            <person name="Bhattacharya A."/>
            <person name="Kirsebom L.A."/>
        </authorList>
    </citation>
    <scope>NUCLEOTIDE SEQUENCE [LARGE SCALE GENOMIC DNA]</scope>
    <source>
        <strain evidence="2 3">DSM 44368</strain>
    </source>
</reference>
<evidence type="ECO:0000313" key="2">
    <source>
        <dbReference type="EMBL" id="RWA18895.1"/>
    </source>
</evidence>
<sequence length="31" mass="3176">MSDPCLDLDRSGPAGGRRVAAEVTRTAESTG</sequence>
<name>A0A439DRW1_9MYCO</name>
<protein>
    <submittedName>
        <fullName evidence="2">Uncharacterized protein</fullName>
    </submittedName>
</protein>
<feature type="region of interest" description="Disordered" evidence="1">
    <location>
        <begin position="1"/>
        <end position="31"/>
    </location>
</feature>
<proteinExistence type="predicted"/>
<evidence type="ECO:0000313" key="3">
    <source>
        <dbReference type="Proteomes" id="UP000287177"/>
    </source>
</evidence>
<evidence type="ECO:0000256" key="1">
    <source>
        <dbReference type="SAM" id="MobiDB-lite"/>
    </source>
</evidence>
<organism evidence="2 3">
    <name type="scientific">Mycolicibacterium elephantis DSM 44368</name>
    <dbReference type="NCBI Taxonomy" id="1335622"/>
    <lineage>
        <taxon>Bacteria</taxon>
        <taxon>Bacillati</taxon>
        <taxon>Actinomycetota</taxon>
        <taxon>Actinomycetes</taxon>
        <taxon>Mycobacteriales</taxon>
        <taxon>Mycobacteriaceae</taxon>
        <taxon>Mycolicibacterium</taxon>
    </lineage>
</organism>
<dbReference type="AlphaFoldDB" id="A0A439DRW1"/>